<comment type="caution">
    <text evidence="1">The sequence shown here is derived from an EMBL/GenBank/DDBJ whole genome shotgun (WGS) entry which is preliminary data.</text>
</comment>
<evidence type="ECO:0008006" key="3">
    <source>
        <dbReference type="Google" id="ProtNLM"/>
    </source>
</evidence>
<dbReference type="Proteomes" id="UP001500466">
    <property type="component" value="Unassembled WGS sequence"/>
</dbReference>
<keyword evidence="2" id="KW-1185">Reference proteome</keyword>
<protein>
    <recommendedName>
        <fullName evidence="3">Ferritin-like metal-binding protein YciE</fullName>
    </recommendedName>
</protein>
<evidence type="ECO:0000313" key="2">
    <source>
        <dbReference type="Proteomes" id="UP001500466"/>
    </source>
</evidence>
<proteinExistence type="predicted"/>
<reference evidence="2" key="1">
    <citation type="journal article" date="2019" name="Int. J. Syst. Evol. Microbiol.">
        <title>The Global Catalogue of Microorganisms (GCM) 10K type strain sequencing project: providing services to taxonomists for standard genome sequencing and annotation.</title>
        <authorList>
            <consortium name="The Broad Institute Genomics Platform"/>
            <consortium name="The Broad Institute Genome Sequencing Center for Infectious Disease"/>
            <person name="Wu L."/>
            <person name="Ma J."/>
        </authorList>
    </citation>
    <scope>NUCLEOTIDE SEQUENCE [LARGE SCALE GENOMIC DNA]</scope>
    <source>
        <strain evidence="2">JCM 17986</strain>
    </source>
</reference>
<dbReference type="RefSeq" id="WP_345680275.1">
    <property type="nucleotide sequence ID" value="NZ_BAABHS010000044.1"/>
</dbReference>
<accession>A0ABP9I9G8</accession>
<evidence type="ECO:0000313" key="1">
    <source>
        <dbReference type="EMBL" id="GAA4991531.1"/>
    </source>
</evidence>
<dbReference type="EMBL" id="BAABHS010000044">
    <property type="protein sequence ID" value="GAA4991531.1"/>
    <property type="molecule type" value="Genomic_DNA"/>
</dbReference>
<gene>
    <name evidence="1" type="ORF">GCM10023205_74570</name>
</gene>
<organism evidence="1 2">
    <name type="scientific">Yinghuangia aomiensis</name>
    <dbReference type="NCBI Taxonomy" id="676205"/>
    <lineage>
        <taxon>Bacteria</taxon>
        <taxon>Bacillati</taxon>
        <taxon>Actinomycetota</taxon>
        <taxon>Actinomycetes</taxon>
        <taxon>Kitasatosporales</taxon>
        <taxon>Streptomycetaceae</taxon>
        <taxon>Yinghuangia</taxon>
    </lineage>
</organism>
<name>A0ABP9I9G8_9ACTN</name>
<sequence length="162" mass="17489">MDGYARLIEDNDSLRDLIQRWRSTTDSAAELLPTAARTLAATARAKDQVLYPAIRTHAPERAALVDEAERINTHVLGFLGQAVEIGPGGYAFVENVHEAIGAADGLLLHERRDLMPALREADWADGAVAEYLTVRETLSGEMPLERLIGGEGEGEGGRAGRA</sequence>